<feature type="transmembrane region" description="Helical" evidence="1">
    <location>
        <begin position="39"/>
        <end position="60"/>
    </location>
</feature>
<dbReference type="VEuPathDB" id="FungiDB:ASPZODRAFT_980102"/>
<evidence type="ECO:0000256" key="1">
    <source>
        <dbReference type="SAM" id="Phobius"/>
    </source>
</evidence>
<evidence type="ECO:0000313" key="3">
    <source>
        <dbReference type="Proteomes" id="UP000184188"/>
    </source>
</evidence>
<dbReference type="RefSeq" id="XP_022584108.1">
    <property type="nucleotide sequence ID" value="XM_022730568.1"/>
</dbReference>
<keyword evidence="1" id="KW-0472">Membrane</keyword>
<sequence>MAVFLPTYQFSTAYPTYHWKWTDTSHWTHKRQASSATMAILIFRSRSLGGSFFFLSLFGFPEMFPSGLMYHENVPFL</sequence>
<dbReference type="Proteomes" id="UP000184188">
    <property type="component" value="Unassembled WGS sequence"/>
</dbReference>
<reference evidence="3" key="1">
    <citation type="journal article" date="2017" name="Genome Biol.">
        <title>Comparative genomics reveals high biological diversity and specific adaptations in the industrially and medically important fungal genus Aspergillus.</title>
        <authorList>
            <person name="de Vries R.P."/>
            <person name="Riley R."/>
            <person name="Wiebenga A."/>
            <person name="Aguilar-Osorio G."/>
            <person name="Amillis S."/>
            <person name="Uchima C.A."/>
            <person name="Anderluh G."/>
            <person name="Asadollahi M."/>
            <person name="Askin M."/>
            <person name="Barry K."/>
            <person name="Battaglia E."/>
            <person name="Bayram O."/>
            <person name="Benocci T."/>
            <person name="Braus-Stromeyer S.A."/>
            <person name="Caldana C."/>
            <person name="Canovas D."/>
            <person name="Cerqueira G.C."/>
            <person name="Chen F."/>
            <person name="Chen W."/>
            <person name="Choi C."/>
            <person name="Clum A."/>
            <person name="Dos Santos R.A."/>
            <person name="Damasio A.R."/>
            <person name="Diallinas G."/>
            <person name="Emri T."/>
            <person name="Fekete E."/>
            <person name="Flipphi M."/>
            <person name="Freyberg S."/>
            <person name="Gallo A."/>
            <person name="Gournas C."/>
            <person name="Habgood R."/>
            <person name="Hainaut M."/>
            <person name="Harispe M.L."/>
            <person name="Henrissat B."/>
            <person name="Hilden K.S."/>
            <person name="Hope R."/>
            <person name="Hossain A."/>
            <person name="Karabika E."/>
            <person name="Karaffa L."/>
            <person name="Karanyi Z."/>
            <person name="Krasevec N."/>
            <person name="Kuo A."/>
            <person name="Kusch H."/>
            <person name="LaButti K."/>
            <person name="Lagendijk E.L."/>
            <person name="Lapidus A."/>
            <person name="Levasseur A."/>
            <person name="Lindquist E."/>
            <person name="Lipzen A."/>
            <person name="Logrieco A.F."/>
            <person name="MacCabe A."/>
            <person name="Maekelae M.R."/>
            <person name="Malavazi I."/>
            <person name="Melin P."/>
            <person name="Meyer V."/>
            <person name="Mielnichuk N."/>
            <person name="Miskei M."/>
            <person name="Molnar A.P."/>
            <person name="Mule G."/>
            <person name="Ngan C.Y."/>
            <person name="Orejas M."/>
            <person name="Orosz E."/>
            <person name="Ouedraogo J.P."/>
            <person name="Overkamp K.M."/>
            <person name="Park H.-S."/>
            <person name="Perrone G."/>
            <person name="Piumi F."/>
            <person name="Punt P.J."/>
            <person name="Ram A.F."/>
            <person name="Ramon A."/>
            <person name="Rauscher S."/>
            <person name="Record E."/>
            <person name="Riano-Pachon D.M."/>
            <person name="Robert V."/>
            <person name="Roehrig J."/>
            <person name="Ruller R."/>
            <person name="Salamov A."/>
            <person name="Salih N.S."/>
            <person name="Samson R.A."/>
            <person name="Sandor E."/>
            <person name="Sanguinetti M."/>
            <person name="Schuetze T."/>
            <person name="Sepcic K."/>
            <person name="Shelest E."/>
            <person name="Sherlock G."/>
            <person name="Sophianopoulou V."/>
            <person name="Squina F.M."/>
            <person name="Sun H."/>
            <person name="Susca A."/>
            <person name="Todd R.B."/>
            <person name="Tsang A."/>
            <person name="Unkles S.E."/>
            <person name="van de Wiele N."/>
            <person name="van Rossen-Uffink D."/>
            <person name="Oliveira J.V."/>
            <person name="Vesth T.C."/>
            <person name="Visser J."/>
            <person name="Yu J.-H."/>
            <person name="Zhou M."/>
            <person name="Andersen M.R."/>
            <person name="Archer D.B."/>
            <person name="Baker S.E."/>
            <person name="Benoit I."/>
            <person name="Brakhage A.A."/>
            <person name="Braus G.H."/>
            <person name="Fischer R."/>
            <person name="Frisvad J.C."/>
            <person name="Goldman G.H."/>
            <person name="Houbraken J."/>
            <person name="Oakley B."/>
            <person name="Pocsi I."/>
            <person name="Scazzocchio C."/>
            <person name="Seiboth B."/>
            <person name="vanKuyk P.A."/>
            <person name="Wortman J."/>
            <person name="Dyer P.S."/>
            <person name="Grigoriev I.V."/>
        </authorList>
    </citation>
    <scope>NUCLEOTIDE SEQUENCE [LARGE SCALE GENOMIC DNA]</scope>
    <source>
        <strain evidence="3">CBS 506.65</strain>
    </source>
</reference>
<proteinExistence type="predicted"/>
<protein>
    <submittedName>
        <fullName evidence="2">Uncharacterized protein</fullName>
    </submittedName>
</protein>
<accession>A0A1L9SR13</accession>
<name>A0A1L9SR13_9EURO</name>
<keyword evidence="1" id="KW-0812">Transmembrane</keyword>
<keyword evidence="1" id="KW-1133">Transmembrane helix</keyword>
<dbReference type="AlphaFoldDB" id="A0A1L9SR13"/>
<evidence type="ECO:0000313" key="2">
    <source>
        <dbReference type="EMBL" id="OJJ49598.1"/>
    </source>
</evidence>
<gene>
    <name evidence="2" type="ORF">ASPZODRAFT_980102</name>
</gene>
<dbReference type="EMBL" id="KV878337">
    <property type="protein sequence ID" value="OJJ49598.1"/>
    <property type="molecule type" value="Genomic_DNA"/>
</dbReference>
<organism evidence="2 3">
    <name type="scientific">Penicilliopsis zonata CBS 506.65</name>
    <dbReference type="NCBI Taxonomy" id="1073090"/>
    <lineage>
        <taxon>Eukaryota</taxon>
        <taxon>Fungi</taxon>
        <taxon>Dikarya</taxon>
        <taxon>Ascomycota</taxon>
        <taxon>Pezizomycotina</taxon>
        <taxon>Eurotiomycetes</taxon>
        <taxon>Eurotiomycetidae</taxon>
        <taxon>Eurotiales</taxon>
        <taxon>Aspergillaceae</taxon>
        <taxon>Penicilliopsis</taxon>
    </lineage>
</organism>
<dbReference type="GeneID" id="34617032"/>
<keyword evidence="3" id="KW-1185">Reference proteome</keyword>